<dbReference type="OrthoDB" id="1665961at2"/>
<evidence type="ECO:0000313" key="1">
    <source>
        <dbReference type="EMBL" id="SUP39670.1"/>
    </source>
</evidence>
<evidence type="ECO:0000313" key="2">
    <source>
        <dbReference type="Proteomes" id="UP000255367"/>
    </source>
</evidence>
<evidence type="ECO:0008006" key="3">
    <source>
        <dbReference type="Google" id="ProtNLM"/>
    </source>
</evidence>
<dbReference type="Proteomes" id="UP000255367">
    <property type="component" value="Unassembled WGS sequence"/>
</dbReference>
<dbReference type="RefSeq" id="WP_115309391.1">
    <property type="nucleotide sequence ID" value="NZ_UHIO01000001.1"/>
</dbReference>
<reference evidence="1 2" key="1">
    <citation type="submission" date="2018-06" db="EMBL/GenBank/DDBJ databases">
        <authorList>
            <consortium name="Pathogen Informatics"/>
            <person name="Doyle S."/>
        </authorList>
    </citation>
    <scope>NUCLEOTIDE SEQUENCE [LARGE SCALE GENOMIC DNA]</scope>
    <source>
        <strain evidence="1 2">NCTC12020</strain>
    </source>
</reference>
<gene>
    <name evidence="1" type="ORF">NCTC12020_00108</name>
</gene>
<protein>
    <recommendedName>
        <fullName evidence="3">PAS domain-containing protein</fullName>
    </recommendedName>
</protein>
<keyword evidence="2" id="KW-1185">Reference proteome</keyword>
<organism evidence="1 2">
    <name type="scientific">Veillonella criceti</name>
    <dbReference type="NCBI Taxonomy" id="103891"/>
    <lineage>
        <taxon>Bacteria</taxon>
        <taxon>Bacillati</taxon>
        <taxon>Bacillota</taxon>
        <taxon>Negativicutes</taxon>
        <taxon>Veillonellales</taxon>
        <taxon>Veillonellaceae</taxon>
        <taxon>Veillonella</taxon>
    </lineage>
</organism>
<sequence>MEQTKELESLLAAFHLTWDNFPGMARLIDERHTLLAVNAKAKEFGFEEGLCCAQVGNPEIHRNCKKGKVTLQGKAIVDRVVVDKVRGWVPVDGYPGIVVHFTVGIPELE</sequence>
<dbReference type="AlphaFoldDB" id="A0A380NFY8"/>
<proteinExistence type="predicted"/>
<name>A0A380NFY8_9FIRM</name>
<accession>A0A380NFY8</accession>
<dbReference type="EMBL" id="UHIO01000001">
    <property type="protein sequence ID" value="SUP39670.1"/>
    <property type="molecule type" value="Genomic_DNA"/>
</dbReference>